<evidence type="ECO:0000256" key="8">
    <source>
        <dbReference type="ARBA" id="ARBA00023125"/>
    </source>
</evidence>
<feature type="compositionally biased region" description="Polar residues" evidence="13">
    <location>
        <begin position="334"/>
        <end position="348"/>
    </location>
</feature>
<keyword evidence="10" id="KW-0539">Nucleus</keyword>
<evidence type="ECO:0000256" key="3">
    <source>
        <dbReference type="ARBA" id="ARBA00022723"/>
    </source>
</evidence>
<dbReference type="GO" id="GO:0005654">
    <property type="term" value="C:nucleoplasm"/>
    <property type="evidence" value="ECO:0007669"/>
    <property type="project" value="UniProtKB-SubCell"/>
</dbReference>
<dbReference type="InterPro" id="IPR006612">
    <property type="entry name" value="THAP_Znf"/>
</dbReference>
<dbReference type="GO" id="GO:0043565">
    <property type="term" value="F:sequence-specific DNA binding"/>
    <property type="evidence" value="ECO:0007669"/>
    <property type="project" value="InterPro"/>
</dbReference>
<feature type="region of interest" description="Disordered" evidence="13">
    <location>
        <begin position="330"/>
        <end position="350"/>
    </location>
</feature>
<evidence type="ECO:0000256" key="7">
    <source>
        <dbReference type="ARBA" id="ARBA00023054"/>
    </source>
</evidence>
<keyword evidence="3" id="KW-0479">Metal-binding</keyword>
<keyword evidence="4 12" id="KW-0863">Zinc-finger</keyword>
<dbReference type="PANTHER" id="PTHR46600">
    <property type="entry name" value="THAP DOMAIN-CONTAINING"/>
    <property type="match status" value="1"/>
</dbReference>
<evidence type="ECO:0000256" key="6">
    <source>
        <dbReference type="ARBA" id="ARBA00023015"/>
    </source>
</evidence>
<dbReference type="PROSITE" id="PS50950">
    <property type="entry name" value="ZF_THAP"/>
    <property type="match status" value="1"/>
</dbReference>
<evidence type="ECO:0000256" key="12">
    <source>
        <dbReference type="PROSITE-ProRule" id="PRU00309"/>
    </source>
</evidence>
<keyword evidence="16" id="KW-1185">Reference proteome</keyword>
<evidence type="ECO:0000256" key="11">
    <source>
        <dbReference type="ARBA" id="ARBA00023306"/>
    </source>
</evidence>
<evidence type="ECO:0000313" key="15">
    <source>
        <dbReference type="EMBL" id="CAL1264095.1"/>
    </source>
</evidence>
<dbReference type="AlphaFoldDB" id="A0AAV1Z1H2"/>
<proteinExistence type="inferred from homology"/>
<evidence type="ECO:0000256" key="5">
    <source>
        <dbReference type="ARBA" id="ARBA00022833"/>
    </source>
</evidence>
<comment type="subcellular location">
    <subcellularLocation>
        <location evidence="1">Nucleus</location>
        <location evidence="1">Nucleoplasm</location>
    </subcellularLocation>
</comment>
<dbReference type="Proteomes" id="UP001497382">
    <property type="component" value="Unassembled WGS sequence"/>
</dbReference>
<protein>
    <recommendedName>
        <fullName evidence="14">THAP-type domain-containing protein</fullName>
    </recommendedName>
</protein>
<keyword evidence="7" id="KW-0175">Coiled coil</keyword>
<keyword evidence="5" id="KW-0862">Zinc</keyword>
<keyword evidence="6" id="KW-0805">Transcription regulation</keyword>
<dbReference type="InterPro" id="IPR026516">
    <property type="entry name" value="THAP1/10"/>
</dbReference>
<reference evidence="15 16" key="1">
    <citation type="submission" date="2024-04" db="EMBL/GenBank/DDBJ databases">
        <authorList>
            <person name="Rising A."/>
            <person name="Reimegard J."/>
            <person name="Sonavane S."/>
            <person name="Akerstrom W."/>
            <person name="Nylinder S."/>
            <person name="Hedman E."/>
            <person name="Kallberg Y."/>
        </authorList>
    </citation>
    <scope>NUCLEOTIDE SEQUENCE [LARGE SCALE GENOMIC DNA]</scope>
</reference>
<dbReference type="SMART" id="SM00980">
    <property type="entry name" value="THAP"/>
    <property type="match status" value="1"/>
</dbReference>
<evidence type="ECO:0000256" key="13">
    <source>
        <dbReference type="SAM" id="MobiDB-lite"/>
    </source>
</evidence>
<name>A0AAV1Z1H2_9ARAC</name>
<evidence type="ECO:0000256" key="1">
    <source>
        <dbReference type="ARBA" id="ARBA00004642"/>
    </source>
</evidence>
<feature type="compositionally biased region" description="Polar residues" evidence="13">
    <location>
        <begin position="369"/>
        <end position="383"/>
    </location>
</feature>
<feature type="domain" description="THAP-type" evidence="14">
    <location>
        <begin position="52"/>
        <end position="146"/>
    </location>
</feature>
<evidence type="ECO:0000256" key="2">
    <source>
        <dbReference type="ARBA" id="ARBA00006177"/>
    </source>
</evidence>
<evidence type="ECO:0000256" key="10">
    <source>
        <dbReference type="ARBA" id="ARBA00023242"/>
    </source>
</evidence>
<dbReference type="SMART" id="SM00692">
    <property type="entry name" value="DM3"/>
    <property type="match status" value="1"/>
</dbReference>
<keyword evidence="8 12" id="KW-0238">DNA-binding</keyword>
<feature type="region of interest" description="Disordered" evidence="13">
    <location>
        <begin position="369"/>
        <end position="414"/>
    </location>
</feature>
<sequence>MPFKCSVPGCRSNYADELKSSVFLFPRNEILRQEWIKAMPKENFKVYKTSRMPCKCSVPACRGNYDETNRVAVFGFPNDKCLREKWLHAIPRKDFNITKNSKVCEKHFKDSEVLRNTTFYIEKTGETLSAPMKRPKLKENAVPSIFPDCSSYMPSSSAIRQSPPKKQQQLEEQVCELHFEPNQVLREASAYDPRTGRTLTAPLMIPRLRKGAVPTLFMPPPGTPAKTGMGPRKLATKRKKNQSKEGTAEEGTESTEENKLVNLLQTDLGTELQNVAGTSVVIKQERDESLKQPPQLVIGTVLGAEELLSSSSNSSFINIALPVPENTFPIANPDSINQTPATDISNKPAQERKINDSKLDANDATLNASQAKLSQRAKSSMSPKRNCKRKLHPPAGTSKKSAVHSTLPTENSETATRDIFQSLLDGSENNPSFGSRTTERPGDLFNVFSDFIADKLREMDWDECAYALRAILDVVFNASKCQHDCKIKSEISSPNNSSGSSDQE</sequence>
<dbReference type="Pfam" id="PF05485">
    <property type="entry name" value="THAP"/>
    <property type="match status" value="2"/>
</dbReference>
<dbReference type="EMBL" id="CAXIEN010000011">
    <property type="protein sequence ID" value="CAL1264095.1"/>
    <property type="molecule type" value="Genomic_DNA"/>
</dbReference>
<feature type="region of interest" description="Disordered" evidence="13">
    <location>
        <begin position="216"/>
        <end position="259"/>
    </location>
</feature>
<evidence type="ECO:0000256" key="9">
    <source>
        <dbReference type="ARBA" id="ARBA00023163"/>
    </source>
</evidence>
<evidence type="ECO:0000313" key="16">
    <source>
        <dbReference type="Proteomes" id="UP001497382"/>
    </source>
</evidence>
<dbReference type="InterPro" id="IPR038441">
    <property type="entry name" value="THAP_Znf_sf"/>
</dbReference>
<gene>
    <name evidence="15" type="ORF">LARSCL_LOCUS1834</name>
</gene>
<keyword evidence="11" id="KW-0131">Cell cycle</keyword>
<comment type="caution">
    <text evidence="15">The sequence shown here is derived from an EMBL/GenBank/DDBJ whole genome shotgun (WGS) entry which is preliminary data.</text>
</comment>
<organism evidence="15 16">
    <name type="scientific">Larinioides sclopetarius</name>
    <dbReference type="NCBI Taxonomy" id="280406"/>
    <lineage>
        <taxon>Eukaryota</taxon>
        <taxon>Metazoa</taxon>
        <taxon>Ecdysozoa</taxon>
        <taxon>Arthropoda</taxon>
        <taxon>Chelicerata</taxon>
        <taxon>Arachnida</taxon>
        <taxon>Araneae</taxon>
        <taxon>Araneomorphae</taxon>
        <taxon>Entelegynae</taxon>
        <taxon>Araneoidea</taxon>
        <taxon>Araneidae</taxon>
        <taxon>Larinioides</taxon>
    </lineage>
</organism>
<dbReference type="GO" id="GO:0008270">
    <property type="term" value="F:zinc ion binding"/>
    <property type="evidence" value="ECO:0007669"/>
    <property type="project" value="UniProtKB-KW"/>
</dbReference>
<dbReference type="PANTHER" id="PTHR46600:SF1">
    <property type="entry name" value="THAP DOMAIN-CONTAINING PROTEIN 1"/>
    <property type="match status" value="1"/>
</dbReference>
<feature type="compositionally biased region" description="Polar residues" evidence="13">
    <location>
        <begin position="398"/>
        <end position="414"/>
    </location>
</feature>
<evidence type="ECO:0000259" key="14">
    <source>
        <dbReference type="PROSITE" id="PS50950"/>
    </source>
</evidence>
<dbReference type="SUPFAM" id="SSF57716">
    <property type="entry name" value="Glucocorticoid receptor-like (DNA-binding domain)"/>
    <property type="match status" value="2"/>
</dbReference>
<keyword evidence="9" id="KW-0804">Transcription</keyword>
<accession>A0AAV1Z1H2</accession>
<comment type="similarity">
    <text evidence="2">Belongs to the THAP1 family.</text>
</comment>
<dbReference type="Gene3D" id="6.20.210.20">
    <property type="entry name" value="THAP domain"/>
    <property type="match status" value="1"/>
</dbReference>
<evidence type="ECO:0000256" key="4">
    <source>
        <dbReference type="ARBA" id="ARBA00022771"/>
    </source>
</evidence>